<reference evidence="2" key="1">
    <citation type="journal article" date="2022" name="Mol. Ecol. Resour.">
        <title>The genomes of chicory, endive, great burdock and yacon provide insights into Asteraceae palaeo-polyploidization history and plant inulin production.</title>
        <authorList>
            <person name="Fan W."/>
            <person name="Wang S."/>
            <person name="Wang H."/>
            <person name="Wang A."/>
            <person name="Jiang F."/>
            <person name="Liu H."/>
            <person name="Zhao H."/>
            <person name="Xu D."/>
            <person name="Zhang Y."/>
        </authorList>
    </citation>
    <scope>NUCLEOTIDE SEQUENCE [LARGE SCALE GENOMIC DNA]</scope>
    <source>
        <strain evidence="2">cv. Punajuju</strain>
    </source>
</reference>
<gene>
    <name evidence="1" type="ORF">L2E82_20954</name>
</gene>
<organism evidence="1 2">
    <name type="scientific">Cichorium intybus</name>
    <name type="common">Chicory</name>
    <dbReference type="NCBI Taxonomy" id="13427"/>
    <lineage>
        <taxon>Eukaryota</taxon>
        <taxon>Viridiplantae</taxon>
        <taxon>Streptophyta</taxon>
        <taxon>Embryophyta</taxon>
        <taxon>Tracheophyta</taxon>
        <taxon>Spermatophyta</taxon>
        <taxon>Magnoliopsida</taxon>
        <taxon>eudicotyledons</taxon>
        <taxon>Gunneridae</taxon>
        <taxon>Pentapetalae</taxon>
        <taxon>asterids</taxon>
        <taxon>campanulids</taxon>
        <taxon>Asterales</taxon>
        <taxon>Asteraceae</taxon>
        <taxon>Cichorioideae</taxon>
        <taxon>Cichorieae</taxon>
        <taxon>Cichoriinae</taxon>
        <taxon>Cichorium</taxon>
    </lineage>
</organism>
<comment type="caution">
    <text evidence="1">The sequence shown here is derived from an EMBL/GenBank/DDBJ whole genome shotgun (WGS) entry which is preliminary data.</text>
</comment>
<name>A0ACB9DV34_CICIN</name>
<evidence type="ECO:0000313" key="1">
    <source>
        <dbReference type="EMBL" id="KAI3750320.1"/>
    </source>
</evidence>
<evidence type="ECO:0000313" key="2">
    <source>
        <dbReference type="Proteomes" id="UP001055811"/>
    </source>
</evidence>
<sequence length="106" mass="11414">MKRKYCSAESALSRLKPSAAEINQLFTSSSCSHLPTTPALSSSPNRFSGSARTFLLRNRKAKSPLPIDFASPVSAPPFDFASPTTQQAALPLCFSSEFSLPPPRNP</sequence>
<dbReference type="EMBL" id="CM042012">
    <property type="protein sequence ID" value="KAI3750320.1"/>
    <property type="molecule type" value="Genomic_DNA"/>
</dbReference>
<keyword evidence="2" id="KW-1185">Reference proteome</keyword>
<reference evidence="1 2" key="2">
    <citation type="journal article" date="2022" name="Mol. Ecol. Resour.">
        <title>The genomes of chicory, endive, great burdock and yacon provide insights into Asteraceae paleo-polyploidization history and plant inulin production.</title>
        <authorList>
            <person name="Fan W."/>
            <person name="Wang S."/>
            <person name="Wang H."/>
            <person name="Wang A."/>
            <person name="Jiang F."/>
            <person name="Liu H."/>
            <person name="Zhao H."/>
            <person name="Xu D."/>
            <person name="Zhang Y."/>
        </authorList>
    </citation>
    <scope>NUCLEOTIDE SEQUENCE [LARGE SCALE GENOMIC DNA]</scope>
    <source>
        <strain evidence="2">cv. Punajuju</strain>
        <tissue evidence="1">Leaves</tissue>
    </source>
</reference>
<proteinExistence type="predicted"/>
<protein>
    <submittedName>
        <fullName evidence="1">Uncharacterized protein</fullName>
    </submittedName>
</protein>
<accession>A0ACB9DV34</accession>
<dbReference type="Proteomes" id="UP001055811">
    <property type="component" value="Linkage Group LG04"/>
</dbReference>